<reference evidence="1" key="1">
    <citation type="submission" date="2014-09" db="EMBL/GenBank/DDBJ databases">
        <authorList>
            <person name="Magalhaes I.L.F."/>
            <person name="Oliveira U."/>
            <person name="Santos F.R."/>
            <person name="Vidigal T.H.D.A."/>
            <person name="Brescovit A.D."/>
            <person name="Santos A.J."/>
        </authorList>
    </citation>
    <scope>NUCLEOTIDE SEQUENCE</scope>
    <source>
        <tissue evidence="1">Shoot tissue taken approximately 20 cm above the soil surface</tissue>
    </source>
</reference>
<protein>
    <submittedName>
        <fullName evidence="1">Uncharacterized protein</fullName>
    </submittedName>
</protein>
<reference evidence="1" key="2">
    <citation type="journal article" date="2015" name="Data Brief">
        <title>Shoot transcriptome of the giant reed, Arundo donax.</title>
        <authorList>
            <person name="Barrero R.A."/>
            <person name="Guerrero F.D."/>
            <person name="Moolhuijzen P."/>
            <person name="Goolsby J.A."/>
            <person name="Tidwell J."/>
            <person name="Bellgard S.E."/>
            <person name="Bellgard M.I."/>
        </authorList>
    </citation>
    <scope>NUCLEOTIDE SEQUENCE</scope>
    <source>
        <tissue evidence="1">Shoot tissue taken approximately 20 cm above the soil surface</tissue>
    </source>
</reference>
<dbReference type="EMBL" id="GBRH01222544">
    <property type="protein sequence ID" value="JAD75351.1"/>
    <property type="molecule type" value="Transcribed_RNA"/>
</dbReference>
<proteinExistence type="predicted"/>
<sequence>MLSISSRISLCSSTTFDTSYNLEKSITVACCSGGKILMFRWLTGFARNGCCGGPKVRSELVKRTGIRGSKWRRFPE</sequence>
<name>A0A0A9CID7_ARUDO</name>
<accession>A0A0A9CID7</accession>
<dbReference type="AlphaFoldDB" id="A0A0A9CID7"/>
<evidence type="ECO:0000313" key="1">
    <source>
        <dbReference type="EMBL" id="JAD75351.1"/>
    </source>
</evidence>
<organism evidence="1">
    <name type="scientific">Arundo donax</name>
    <name type="common">Giant reed</name>
    <name type="synonym">Donax arundinaceus</name>
    <dbReference type="NCBI Taxonomy" id="35708"/>
    <lineage>
        <taxon>Eukaryota</taxon>
        <taxon>Viridiplantae</taxon>
        <taxon>Streptophyta</taxon>
        <taxon>Embryophyta</taxon>
        <taxon>Tracheophyta</taxon>
        <taxon>Spermatophyta</taxon>
        <taxon>Magnoliopsida</taxon>
        <taxon>Liliopsida</taxon>
        <taxon>Poales</taxon>
        <taxon>Poaceae</taxon>
        <taxon>PACMAD clade</taxon>
        <taxon>Arundinoideae</taxon>
        <taxon>Arundineae</taxon>
        <taxon>Arundo</taxon>
    </lineage>
</organism>